<evidence type="ECO:0000259" key="5">
    <source>
        <dbReference type="Pfam" id="PF03446"/>
    </source>
</evidence>
<evidence type="ECO:0000256" key="4">
    <source>
        <dbReference type="SAM" id="SignalP"/>
    </source>
</evidence>
<organism evidence="7 8">
    <name type="scientific">Marmoricola endophyticus</name>
    <dbReference type="NCBI Taxonomy" id="2040280"/>
    <lineage>
        <taxon>Bacteria</taxon>
        <taxon>Bacillati</taxon>
        <taxon>Actinomycetota</taxon>
        <taxon>Actinomycetes</taxon>
        <taxon>Propionibacteriales</taxon>
        <taxon>Nocardioidaceae</taxon>
        <taxon>Marmoricola</taxon>
    </lineage>
</organism>
<dbReference type="InterPro" id="IPR008927">
    <property type="entry name" value="6-PGluconate_DH-like_C_sf"/>
</dbReference>
<dbReference type="InterPro" id="IPR015815">
    <property type="entry name" value="HIBADH-related"/>
</dbReference>
<evidence type="ECO:0000256" key="3">
    <source>
        <dbReference type="PIRSR" id="PIRSR000103-1"/>
    </source>
</evidence>
<reference evidence="7" key="2">
    <citation type="submission" date="2020-09" db="EMBL/GenBank/DDBJ databases">
        <authorList>
            <person name="Sun Q."/>
            <person name="Zhou Y."/>
        </authorList>
    </citation>
    <scope>NUCLEOTIDE SEQUENCE</scope>
    <source>
        <strain evidence="7">CGMCC 1.16067</strain>
    </source>
</reference>
<dbReference type="GO" id="GO:0050661">
    <property type="term" value="F:NADP binding"/>
    <property type="evidence" value="ECO:0007669"/>
    <property type="project" value="InterPro"/>
</dbReference>
<evidence type="ECO:0000256" key="1">
    <source>
        <dbReference type="ARBA" id="ARBA00009080"/>
    </source>
</evidence>
<dbReference type="SUPFAM" id="SSF51735">
    <property type="entry name" value="NAD(P)-binding Rossmann-fold domains"/>
    <property type="match status" value="1"/>
</dbReference>
<dbReference type="PANTHER" id="PTHR43060">
    <property type="entry name" value="3-HYDROXYISOBUTYRATE DEHYDROGENASE-LIKE 1, MITOCHONDRIAL-RELATED"/>
    <property type="match status" value="1"/>
</dbReference>
<feature type="signal peptide" evidence="4">
    <location>
        <begin position="1"/>
        <end position="22"/>
    </location>
</feature>
<keyword evidence="8" id="KW-1185">Reference proteome</keyword>
<dbReference type="Gene3D" id="3.40.50.720">
    <property type="entry name" value="NAD(P)-binding Rossmann-like Domain"/>
    <property type="match status" value="1"/>
</dbReference>
<dbReference type="InterPro" id="IPR015814">
    <property type="entry name" value="Pgluconate_DH_NAD-bd_C"/>
</dbReference>
<comment type="similarity">
    <text evidence="1">Belongs to the HIBADH-related family.</text>
</comment>
<dbReference type="PIRSF" id="PIRSF000103">
    <property type="entry name" value="HIBADH"/>
    <property type="match status" value="1"/>
</dbReference>
<dbReference type="AlphaFoldDB" id="A0A917BJH9"/>
<dbReference type="Gene3D" id="1.10.1040.10">
    <property type="entry name" value="N-(1-d-carboxylethyl)-l-norvaline Dehydrogenase, domain 2"/>
    <property type="match status" value="1"/>
</dbReference>
<evidence type="ECO:0000256" key="2">
    <source>
        <dbReference type="ARBA" id="ARBA00023002"/>
    </source>
</evidence>
<dbReference type="EMBL" id="BMKQ01000001">
    <property type="protein sequence ID" value="GGF46246.1"/>
    <property type="molecule type" value="Genomic_DNA"/>
</dbReference>
<feature type="active site" evidence="3">
    <location>
        <position position="165"/>
    </location>
</feature>
<dbReference type="Pfam" id="PF03446">
    <property type="entry name" value="NAD_binding_2"/>
    <property type="match status" value="1"/>
</dbReference>
<dbReference type="Proteomes" id="UP000649179">
    <property type="component" value="Unassembled WGS sequence"/>
</dbReference>
<dbReference type="InterPro" id="IPR013328">
    <property type="entry name" value="6PGD_dom2"/>
</dbReference>
<accession>A0A917BJH9</accession>
<reference evidence="7" key="1">
    <citation type="journal article" date="2014" name="Int. J. Syst. Evol. Microbiol.">
        <title>Complete genome sequence of Corynebacterium casei LMG S-19264T (=DSM 44701T), isolated from a smear-ripened cheese.</title>
        <authorList>
            <consortium name="US DOE Joint Genome Institute (JGI-PGF)"/>
            <person name="Walter F."/>
            <person name="Albersmeier A."/>
            <person name="Kalinowski J."/>
            <person name="Ruckert C."/>
        </authorList>
    </citation>
    <scope>NUCLEOTIDE SEQUENCE</scope>
    <source>
        <strain evidence="7">CGMCC 1.16067</strain>
    </source>
</reference>
<evidence type="ECO:0000313" key="8">
    <source>
        <dbReference type="Proteomes" id="UP000649179"/>
    </source>
</evidence>
<sequence>MTHPGPTVVALLGLGEAGSAFAADLVAAGALVRAYDPAVAPPQGTTGCDDERDAATGSDLVLSVNSASAAEEALAAGLPGLAPGAVWADLNTGSPGLKRRLAATASSAGAHFSDVAIMAPVPGKGLAVPLLASGDAADRVQRLLAPLGARVDLQRGGAGEAAQRKLLRSVFFKGLAAAVVEALEAAEAAGCRDWLVENIADELEESGPATVQRLVDGSRVHATRRREEMAAAVDMLHELGVDPLVAAASRDLLTRLRDHSA</sequence>
<keyword evidence="2" id="KW-0560">Oxidoreductase</keyword>
<protein>
    <recommendedName>
        <fullName evidence="9">NAD(P)-dependent oxidoreductase</fullName>
    </recommendedName>
</protein>
<proteinExistence type="inferred from homology"/>
<comment type="caution">
    <text evidence="7">The sequence shown here is derived from an EMBL/GenBank/DDBJ whole genome shotgun (WGS) entry which is preliminary data.</text>
</comment>
<dbReference type="PANTHER" id="PTHR43060:SF15">
    <property type="entry name" value="3-HYDROXYISOBUTYRATE DEHYDROGENASE-LIKE 1, MITOCHONDRIAL-RELATED"/>
    <property type="match status" value="1"/>
</dbReference>
<dbReference type="RefSeq" id="WP_188779661.1">
    <property type="nucleotide sequence ID" value="NZ_BMKQ01000001.1"/>
</dbReference>
<feature type="chain" id="PRO_5039087780" description="NAD(P)-dependent oxidoreductase" evidence="4">
    <location>
        <begin position="23"/>
        <end position="261"/>
    </location>
</feature>
<feature type="domain" description="Phosphogluconate dehydrogenase NAD-binding putative C-terminal" evidence="6">
    <location>
        <begin position="186"/>
        <end position="255"/>
    </location>
</feature>
<dbReference type="GO" id="GO:0016491">
    <property type="term" value="F:oxidoreductase activity"/>
    <property type="evidence" value="ECO:0007669"/>
    <property type="project" value="UniProtKB-KW"/>
</dbReference>
<evidence type="ECO:0008006" key="9">
    <source>
        <dbReference type="Google" id="ProtNLM"/>
    </source>
</evidence>
<dbReference type="InterPro" id="IPR036291">
    <property type="entry name" value="NAD(P)-bd_dom_sf"/>
</dbReference>
<dbReference type="SUPFAM" id="SSF48179">
    <property type="entry name" value="6-phosphogluconate dehydrogenase C-terminal domain-like"/>
    <property type="match status" value="1"/>
</dbReference>
<dbReference type="InterPro" id="IPR006115">
    <property type="entry name" value="6PGDH_NADP-bd"/>
</dbReference>
<evidence type="ECO:0000259" key="6">
    <source>
        <dbReference type="Pfam" id="PF09130"/>
    </source>
</evidence>
<evidence type="ECO:0000313" key="7">
    <source>
        <dbReference type="EMBL" id="GGF46246.1"/>
    </source>
</evidence>
<gene>
    <name evidence="7" type="ORF">GCM10011519_20230</name>
</gene>
<keyword evidence="4" id="KW-0732">Signal</keyword>
<name>A0A917BJH9_9ACTN</name>
<dbReference type="Pfam" id="PF09130">
    <property type="entry name" value="DUF1932"/>
    <property type="match status" value="1"/>
</dbReference>
<feature type="domain" description="6-phosphogluconate dehydrogenase NADP-binding" evidence="5">
    <location>
        <begin position="9"/>
        <end position="150"/>
    </location>
</feature>